<dbReference type="InterPro" id="IPR036396">
    <property type="entry name" value="Cyt_P450_sf"/>
</dbReference>
<evidence type="ECO:0000313" key="3">
    <source>
        <dbReference type="Proteomes" id="UP000711178"/>
    </source>
</evidence>
<name>A0ABS7FIY3_9NEIS</name>
<dbReference type="PROSITE" id="PS00086">
    <property type="entry name" value="CYTOCHROME_P450"/>
    <property type="match status" value="1"/>
</dbReference>
<dbReference type="PANTHER" id="PTHR46696:SF1">
    <property type="entry name" value="CYTOCHROME P450 YJIB-RELATED"/>
    <property type="match status" value="1"/>
</dbReference>
<dbReference type="Proteomes" id="UP000711178">
    <property type="component" value="Unassembled WGS sequence"/>
</dbReference>
<comment type="similarity">
    <text evidence="1">Belongs to the cytochrome P450 family.</text>
</comment>
<keyword evidence="3" id="KW-1185">Reference proteome</keyword>
<dbReference type="InterPro" id="IPR017972">
    <property type="entry name" value="Cyt_P450_CS"/>
</dbReference>
<evidence type="ECO:0000256" key="1">
    <source>
        <dbReference type="ARBA" id="ARBA00010617"/>
    </source>
</evidence>
<reference evidence="2 3" key="1">
    <citation type="submission" date="2021-05" db="EMBL/GenBank/DDBJ databases">
        <title>Draft Whole Genome Sequencing Of Biosensor Chromobacterium violaceum Strain CV026 Reveals A Regulatory RNA In Chromobacterium violaceum Phenotype Regulatory Network.</title>
        <authorList>
            <person name="Hong K.W."/>
            <person name="Chan K.G."/>
            <person name="Chang C.-Y."/>
        </authorList>
    </citation>
    <scope>NUCLEOTIDE SEQUENCE [LARGE SCALE GENOMIC DNA]</scope>
    <source>
        <strain evidence="2 3">ATCC 31532</strain>
    </source>
</reference>
<dbReference type="EMBL" id="JAHDTB010000031">
    <property type="protein sequence ID" value="MBW8290040.1"/>
    <property type="molecule type" value="Genomic_DNA"/>
</dbReference>
<evidence type="ECO:0008006" key="4">
    <source>
        <dbReference type="Google" id="ProtNLM"/>
    </source>
</evidence>
<dbReference type="PANTHER" id="PTHR46696">
    <property type="entry name" value="P450, PUTATIVE (EUROFUNG)-RELATED"/>
    <property type="match status" value="1"/>
</dbReference>
<dbReference type="RefSeq" id="WP_052258436.1">
    <property type="nucleotide sequence ID" value="NZ_CP142381.1"/>
</dbReference>
<dbReference type="Gene3D" id="1.10.630.10">
    <property type="entry name" value="Cytochrome P450"/>
    <property type="match status" value="2"/>
</dbReference>
<dbReference type="SUPFAM" id="SSF48264">
    <property type="entry name" value="Cytochrome P450"/>
    <property type="match status" value="1"/>
</dbReference>
<protein>
    <recommendedName>
        <fullName evidence="4">Cytochrome P450</fullName>
    </recommendedName>
</protein>
<proteinExistence type="inferred from homology"/>
<gene>
    <name evidence="2" type="ORF">KIF53_20580</name>
</gene>
<organism evidence="2 3">
    <name type="scientific">Chromobacterium subtsugae</name>
    <dbReference type="NCBI Taxonomy" id="251747"/>
    <lineage>
        <taxon>Bacteria</taxon>
        <taxon>Pseudomonadati</taxon>
        <taxon>Pseudomonadota</taxon>
        <taxon>Betaproteobacteria</taxon>
        <taxon>Neisseriales</taxon>
        <taxon>Chromobacteriaceae</taxon>
        <taxon>Chromobacterium</taxon>
    </lineage>
</organism>
<comment type="caution">
    <text evidence="2">The sequence shown here is derived from an EMBL/GenBank/DDBJ whole genome shotgun (WGS) entry which is preliminary data.</text>
</comment>
<evidence type="ECO:0000313" key="2">
    <source>
        <dbReference type="EMBL" id="MBW8290040.1"/>
    </source>
</evidence>
<dbReference type="CDD" id="cd11036">
    <property type="entry name" value="AknT-like"/>
    <property type="match status" value="1"/>
</dbReference>
<dbReference type="GeneID" id="89683903"/>
<sequence>MSAWPQNVLMAARHPDPYPYYRSLAEKGWHYDEALGIWLAASHRAVGAVLDSPVCRVRPSGQPVPPAIDGSVLGQAFGGWLRMSEGATHAGLRRAVRDSLAALSLSEVEGVAAALAARFLSEGELSGCRIDGLIDLLPVAALAAALGWPAARLSAVGEGIALLCRALAADADDAAREQGAAACWALLDELASLPVNGWLRRWREAFVDLDEAALAANLLGALFQSRDAGAGLLSAGIAWRCEGPWDWRDAGEWKRRLRVDPALHHTRRFVAEDVELAGQRLKAGDQVLVLLAAAAHDPAGPAEALDFGRGRHACPGEGLALAIACGALDALEASRPDWRALGGGIVFQGPPNIRMRRFGAGESK</sequence>
<accession>A0ABS7FIY3</accession>